<sequence>MKQAFVSHASEDYVVAKAICRMLEERGISCWIAPDDLVAGRSYGKEIIKGIEEASVTLLLLSRHSNVSQFVCREIERAVSKHKPVLPVRLEDVQPSDDLELFVAANQWIDVWPSPRAETLDRLADAIRQSRAVSMAVPVAAKPEIRSEGTGGEQPPPRPVLARKLVLAGCAGIAVIAGAAAWQMAGRSATPAAPAVVVPAAQAQRPAQAEPIPASQDRRPAQTATVESGPSPAAVAQDSVAPVPATAPASIPRAEQAQSKPAAAAPAVKQAAASPTPSHAEAPKPPKKSVGVKVASAAHAEAPAATHHAASTRSASCVQILERASLGEPLSKEDNATLRTQC</sequence>
<accession>A0A934SU95</accession>
<evidence type="ECO:0000256" key="1">
    <source>
        <dbReference type="SAM" id="MobiDB-lite"/>
    </source>
</evidence>
<dbReference type="PROSITE" id="PS50104">
    <property type="entry name" value="TIR"/>
    <property type="match status" value="1"/>
</dbReference>
<dbReference type="Pfam" id="PF13676">
    <property type="entry name" value="TIR_2"/>
    <property type="match status" value="1"/>
</dbReference>
<evidence type="ECO:0000313" key="3">
    <source>
        <dbReference type="EMBL" id="MBK4735291.1"/>
    </source>
</evidence>
<feature type="region of interest" description="Disordered" evidence="1">
    <location>
        <begin position="207"/>
        <end position="315"/>
    </location>
</feature>
<dbReference type="Gene3D" id="3.40.50.10140">
    <property type="entry name" value="Toll/interleukin-1 receptor homology (TIR) domain"/>
    <property type="match status" value="1"/>
</dbReference>
<name>A0A934SU95_9BURK</name>
<comment type="caution">
    <text evidence="3">The sequence shown here is derived from an EMBL/GenBank/DDBJ whole genome shotgun (WGS) entry which is preliminary data.</text>
</comment>
<dbReference type="RefSeq" id="WP_200592065.1">
    <property type="nucleotide sequence ID" value="NZ_JAEPBG010000004.1"/>
</dbReference>
<dbReference type="Proteomes" id="UP000622890">
    <property type="component" value="Unassembled WGS sequence"/>
</dbReference>
<keyword evidence="3" id="KW-0675">Receptor</keyword>
<dbReference type="EMBL" id="JAEPBG010000004">
    <property type="protein sequence ID" value="MBK4735291.1"/>
    <property type="molecule type" value="Genomic_DNA"/>
</dbReference>
<reference evidence="3" key="1">
    <citation type="submission" date="2021-01" db="EMBL/GenBank/DDBJ databases">
        <title>Genome sequence of strain Noviherbaspirillum sp. DKR-6.</title>
        <authorList>
            <person name="Chaudhary D.K."/>
        </authorList>
    </citation>
    <scope>NUCLEOTIDE SEQUENCE</scope>
    <source>
        <strain evidence="3">DKR-6</strain>
    </source>
</reference>
<feature type="domain" description="TIR" evidence="2">
    <location>
        <begin position="1"/>
        <end position="127"/>
    </location>
</feature>
<protein>
    <submittedName>
        <fullName evidence="3">Toll/interleukin-1 receptor domain-containing protein</fullName>
    </submittedName>
</protein>
<dbReference type="InterPro" id="IPR035897">
    <property type="entry name" value="Toll_tir_struct_dom_sf"/>
</dbReference>
<dbReference type="SUPFAM" id="SSF52200">
    <property type="entry name" value="Toll/Interleukin receptor TIR domain"/>
    <property type="match status" value="1"/>
</dbReference>
<dbReference type="AlphaFoldDB" id="A0A934SU95"/>
<feature type="compositionally biased region" description="Low complexity" evidence="1">
    <location>
        <begin position="239"/>
        <end position="275"/>
    </location>
</feature>
<keyword evidence="4" id="KW-1185">Reference proteome</keyword>
<evidence type="ECO:0000259" key="2">
    <source>
        <dbReference type="PROSITE" id="PS50104"/>
    </source>
</evidence>
<evidence type="ECO:0000313" key="4">
    <source>
        <dbReference type="Proteomes" id="UP000622890"/>
    </source>
</evidence>
<dbReference type="InterPro" id="IPR000157">
    <property type="entry name" value="TIR_dom"/>
</dbReference>
<gene>
    <name evidence="3" type="ORF">JJB74_11765</name>
</gene>
<feature type="compositionally biased region" description="Low complexity" evidence="1">
    <location>
        <begin position="288"/>
        <end position="315"/>
    </location>
</feature>
<proteinExistence type="predicted"/>
<dbReference type="GO" id="GO:0007165">
    <property type="term" value="P:signal transduction"/>
    <property type="evidence" value="ECO:0007669"/>
    <property type="project" value="InterPro"/>
</dbReference>
<organism evidence="3 4">
    <name type="scientific">Noviherbaspirillum pedocola</name>
    <dbReference type="NCBI Taxonomy" id="2801341"/>
    <lineage>
        <taxon>Bacteria</taxon>
        <taxon>Pseudomonadati</taxon>
        <taxon>Pseudomonadota</taxon>
        <taxon>Betaproteobacteria</taxon>
        <taxon>Burkholderiales</taxon>
        <taxon>Oxalobacteraceae</taxon>
        <taxon>Noviherbaspirillum</taxon>
    </lineage>
</organism>